<dbReference type="InterPro" id="IPR006527">
    <property type="entry name" value="F-box-assoc_dom_typ1"/>
</dbReference>
<dbReference type="SUPFAM" id="SSF81383">
    <property type="entry name" value="F-box domain"/>
    <property type="match status" value="1"/>
</dbReference>
<keyword evidence="3" id="KW-1185">Reference proteome</keyword>
<dbReference type="SMART" id="SM00256">
    <property type="entry name" value="FBOX"/>
    <property type="match status" value="1"/>
</dbReference>
<dbReference type="InterPro" id="IPR017451">
    <property type="entry name" value="F-box-assoc_interact_dom"/>
</dbReference>
<dbReference type="STRING" id="74649.A0A2P6Q3L8"/>
<reference evidence="2 3" key="1">
    <citation type="journal article" date="2018" name="Nat. Genet.">
        <title>The Rosa genome provides new insights in the design of modern roses.</title>
        <authorList>
            <person name="Bendahmane M."/>
        </authorList>
    </citation>
    <scope>NUCLEOTIDE SEQUENCE [LARGE SCALE GENOMIC DNA]</scope>
    <source>
        <strain evidence="3">cv. Old Blush</strain>
    </source>
</reference>
<evidence type="ECO:0000313" key="3">
    <source>
        <dbReference type="Proteomes" id="UP000238479"/>
    </source>
</evidence>
<dbReference type="PANTHER" id="PTHR31672">
    <property type="entry name" value="BNACNNG10540D PROTEIN"/>
    <property type="match status" value="1"/>
</dbReference>
<proteinExistence type="predicted"/>
<dbReference type="InterPro" id="IPR001810">
    <property type="entry name" value="F-box_dom"/>
</dbReference>
<sequence>MAGEPDSAPQTNTVSPEFDDDSIAEIVSRLPAKSLLRFRCVRKSWRALISNPSFVKQHLSKVNTNHRFNLLVGTRPSQASVVKVDDDGDVAVTQELKYPVTSDFPDFFPVIYGSCNGLICMEFEMGNIILWNPCTREFKQLPQPELDGREYDFVSFVCFAGFGYDSTIADFKVIRATKIYEKPTTLQVFTLKTGSWRTITDFNRIREESECIILREKQGFLLNETLHWVALLSGAEYEEGTLGIVSIGLAEEKFQVMALLPCGRPAPNSPVSTSVVMVGNSLFVYHEFGIWLMKEYGVEESWTEVACISPVVLPDQHFNSMLTPLCICDNGEVLLNHRQALGVYNPEGKTFRSVTWNCEEYSPQCVAYVETLVSPLNCIGGTAQVKVENKGAKMELLSL</sequence>
<evidence type="ECO:0000313" key="2">
    <source>
        <dbReference type="EMBL" id="PRQ28739.1"/>
    </source>
</evidence>
<name>A0A2P6Q3L8_ROSCH</name>
<dbReference type="CDD" id="cd22157">
    <property type="entry name" value="F-box_AtFBW1-like"/>
    <property type="match status" value="1"/>
</dbReference>
<dbReference type="Gramene" id="PRQ28739">
    <property type="protein sequence ID" value="PRQ28739"/>
    <property type="gene ID" value="RchiOBHm_Chr5g0006261"/>
</dbReference>
<dbReference type="PANTHER" id="PTHR31672:SF13">
    <property type="entry name" value="F-BOX PROTEIN CPR30-LIKE"/>
    <property type="match status" value="1"/>
</dbReference>
<dbReference type="AlphaFoldDB" id="A0A2P6Q3L8"/>
<protein>
    <submittedName>
        <fullName evidence="2">Putative F-box domain-containing protein</fullName>
    </submittedName>
</protein>
<gene>
    <name evidence="2" type="ORF">RchiOBHm_Chr5g0006261</name>
</gene>
<feature type="domain" description="F-box" evidence="1">
    <location>
        <begin position="18"/>
        <end position="58"/>
    </location>
</feature>
<accession>A0A2P6Q3L8</accession>
<dbReference type="OrthoDB" id="1244201at2759"/>
<dbReference type="Pfam" id="PF07734">
    <property type="entry name" value="FBA_1"/>
    <property type="match status" value="1"/>
</dbReference>
<dbReference type="Proteomes" id="UP000238479">
    <property type="component" value="Chromosome 5"/>
</dbReference>
<comment type="caution">
    <text evidence="2">The sequence shown here is derived from an EMBL/GenBank/DDBJ whole genome shotgun (WGS) entry which is preliminary data.</text>
</comment>
<dbReference type="NCBIfam" id="TIGR01640">
    <property type="entry name" value="F_box_assoc_1"/>
    <property type="match status" value="1"/>
</dbReference>
<dbReference type="InterPro" id="IPR036047">
    <property type="entry name" value="F-box-like_dom_sf"/>
</dbReference>
<evidence type="ECO:0000259" key="1">
    <source>
        <dbReference type="SMART" id="SM00256"/>
    </source>
</evidence>
<dbReference type="EMBL" id="PDCK01000043">
    <property type="protein sequence ID" value="PRQ28739.1"/>
    <property type="molecule type" value="Genomic_DNA"/>
</dbReference>
<dbReference type="Gene3D" id="1.20.1280.50">
    <property type="match status" value="1"/>
</dbReference>
<dbReference type="InterPro" id="IPR050796">
    <property type="entry name" value="SCF_F-box_component"/>
</dbReference>
<organism evidence="2 3">
    <name type="scientific">Rosa chinensis</name>
    <name type="common">China rose</name>
    <dbReference type="NCBI Taxonomy" id="74649"/>
    <lineage>
        <taxon>Eukaryota</taxon>
        <taxon>Viridiplantae</taxon>
        <taxon>Streptophyta</taxon>
        <taxon>Embryophyta</taxon>
        <taxon>Tracheophyta</taxon>
        <taxon>Spermatophyta</taxon>
        <taxon>Magnoliopsida</taxon>
        <taxon>eudicotyledons</taxon>
        <taxon>Gunneridae</taxon>
        <taxon>Pentapetalae</taxon>
        <taxon>rosids</taxon>
        <taxon>fabids</taxon>
        <taxon>Rosales</taxon>
        <taxon>Rosaceae</taxon>
        <taxon>Rosoideae</taxon>
        <taxon>Rosoideae incertae sedis</taxon>
        <taxon>Rosa</taxon>
    </lineage>
</organism>
<dbReference type="Pfam" id="PF00646">
    <property type="entry name" value="F-box"/>
    <property type="match status" value="1"/>
</dbReference>